<keyword evidence="1" id="KW-0732">Signal</keyword>
<proteinExistence type="predicted"/>
<dbReference type="AlphaFoldDB" id="I0HL96"/>
<dbReference type="HOGENOM" id="CLU_1814387_0_0_4"/>
<dbReference type="RefSeq" id="WP_014426659.1">
    <property type="nucleotide sequence ID" value="NC_017075.1"/>
</dbReference>
<protein>
    <submittedName>
        <fullName evidence="2">Uncharacterized protein</fullName>
    </submittedName>
</protein>
<feature type="signal peptide" evidence="1">
    <location>
        <begin position="1"/>
        <end position="31"/>
    </location>
</feature>
<feature type="chain" id="PRO_5003628239" evidence="1">
    <location>
        <begin position="32"/>
        <end position="142"/>
    </location>
</feature>
<accession>I0HL96</accession>
<evidence type="ECO:0000313" key="2">
    <source>
        <dbReference type="EMBL" id="BAL93783.1"/>
    </source>
</evidence>
<evidence type="ECO:0000256" key="1">
    <source>
        <dbReference type="SAM" id="SignalP"/>
    </source>
</evidence>
<keyword evidence="3" id="KW-1185">Reference proteome</keyword>
<evidence type="ECO:0000313" key="3">
    <source>
        <dbReference type="Proteomes" id="UP000007883"/>
    </source>
</evidence>
<organism evidence="2 3">
    <name type="scientific">Rubrivivax gelatinosus (strain NBRC 100245 / IL144)</name>
    <dbReference type="NCBI Taxonomy" id="983917"/>
    <lineage>
        <taxon>Bacteria</taxon>
        <taxon>Pseudomonadati</taxon>
        <taxon>Pseudomonadota</taxon>
        <taxon>Betaproteobacteria</taxon>
        <taxon>Burkholderiales</taxon>
        <taxon>Sphaerotilaceae</taxon>
        <taxon>Rubrivivax</taxon>
    </lineage>
</organism>
<dbReference type="Proteomes" id="UP000007883">
    <property type="component" value="Chromosome"/>
</dbReference>
<sequence>MPTSPLLSRLQGLAQITALALPLVWSSPTHAVEDLANGWSPSPVELAQLPPFCRAQLGKSSQPGQKTPVQMCGVYMNHLCPGAVLVNRAGQASIPREERKRIAKNARGDIDYTKTRIQPGCALQPYLNTVDERLRILEMVLK</sequence>
<dbReference type="PATRIC" id="fig|983917.3.peg.431"/>
<name>I0HL96_RUBGI</name>
<dbReference type="EMBL" id="AP012320">
    <property type="protein sequence ID" value="BAL93783.1"/>
    <property type="molecule type" value="Genomic_DNA"/>
</dbReference>
<dbReference type="STRING" id="983917.RGE_04380"/>
<gene>
    <name evidence="2" type="ordered locus">RGE_04380</name>
</gene>
<dbReference type="KEGG" id="rge:RGE_04380"/>
<reference evidence="2 3" key="1">
    <citation type="journal article" date="2012" name="J. Bacteriol.">
        <title>Complete genome sequence of phototrophic betaproteobacterium Rubrivivax gelatinosus IL144.</title>
        <authorList>
            <person name="Nagashima S."/>
            <person name="Kamimura A."/>
            <person name="Shimizu T."/>
            <person name="Nakamura-isaki S."/>
            <person name="Aono E."/>
            <person name="Sakamoto K."/>
            <person name="Ichikawa N."/>
            <person name="Nakazawa H."/>
            <person name="Sekine M."/>
            <person name="Yamazaki S."/>
            <person name="Fujita N."/>
            <person name="Shimada K."/>
            <person name="Hanada S."/>
            <person name="Nagashima K.V.P."/>
        </authorList>
    </citation>
    <scope>NUCLEOTIDE SEQUENCE [LARGE SCALE GENOMIC DNA]</scope>
    <source>
        <strain evidence="3">NBRC 100245 / IL144</strain>
    </source>
</reference>